<organism evidence="2 3">
    <name type="scientific">Paenibacillus profundus</name>
    <dbReference type="NCBI Taxonomy" id="1173085"/>
    <lineage>
        <taxon>Bacteria</taxon>
        <taxon>Bacillati</taxon>
        <taxon>Bacillota</taxon>
        <taxon>Bacilli</taxon>
        <taxon>Bacillales</taxon>
        <taxon>Paenibacillaceae</taxon>
        <taxon>Paenibacillus</taxon>
    </lineage>
</organism>
<protein>
    <submittedName>
        <fullName evidence="2">YlbF family regulator</fullName>
    </submittedName>
</protein>
<proteinExistence type="predicted"/>
<evidence type="ECO:0000313" key="3">
    <source>
        <dbReference type="Proteomes" id="UP001199916"/>
    </source>
</evidence>
<reference evidence="2 3" key="1">
    <citation type="submission" date="2021-11" db="EMBL/GenBank/DDBJ databases">
        <title>Draft genome sequence of Paenibacillus profundus YoMME, a new Gram-positive bacteria with exoelectrogenic properties.</title>
        <authorList>
            <person name="Hubenova Y."/>
            <person name="Hubenova E."/>
            <person name="Manasiev Y."/>
            <person name="Peykov S."/>
            <person name="Mitov M."/>
        </authorList>
    </citation>
    <scope>NUCLEOTIDE SEQUENCE [LARGE SCALE GENOMIC DNA]</scope>
    <source>
        <strain evidence="2 3">YoMME</strain>
    </source>
</reference>
<keyword evidence="3" id="KW-1185">Reference proteome</keyword>
<dbReference type="Gene3D" id="1.20.1500.10">
    <property type="entry name" value="YheA/YmcA-like"/>
    <property type="match status" value="1"/>
</dbReference>
<feature type="compositionally biased region" description="Low complexity" evidence="1">
    <location>
        <begin position="1"/>
        <end position="12"/>
    </location>
</feature>
<dbReference type="EMBL" id="JAJNBZ010000001">
    <property type="protein sequence ID" value="MCE5168141.1"/>
    <property type="molecule type" value="Genomic_DNA"/>
</dbReference>
<accession>A0ABS8YCQ5</accession>
<dbReference type="PANTHER" id="PTHR38448:SF1">
    <property type="entry name" value="YLBF FAMILY REGULATOR"/>
    <property type="match status" value="1"/>
</dbReference>
<gene>
    <name evidence="2" type="ORF">LQV63_02245</name>
</gene>
<dbReference type="PANTHER" id="PTHR38448">
    <property type="entry name" value="REGULATORY PROTEIN YLBF-RELATED"/>
    <property type="match status" value="1"/>
</dbReference>
<comment type="caution">
    <text evidence="2">The sequence shown here is derived from an EMBL/GenBank/DDBJ whole genome shotgun (WGS) entry which is preliminary data.</text>
</comment>
<dbReference type="Proteomes" id="UP001199916">
    <property type="component" value="Unassembled WGS sequence"/>
</dbReference>
<sequence>MSQQSQSSPQDSHQAHQTGCGIPSFNTRDLLVRDDIMAKAKQMAELICTTDEVQHYQQAEKLVQQHKRVQELIPLIKKKQKEIVAFKSFKNEQMVDKIETEINSLQDELDNIPLVVEFQQSQSDVNYLLQLIMSVIRDTVSDKINVEAATPEDPETCSD</sequence>
<dbReference type="SUPFAM" id="SSF158622">
    <property type="entry name" value="YheA/YmcA-like"/>
    <property type="match status" value="1"/>
</dbReference>
<dbReference type="RefSeq" id="WP_233695473.1">
    <property type="nucleotide sequence ID" value="NZ_JAJNBZ010000001.1"/>
</dbReference>
<evidence type="ECO:0000256" key="1">
    <source>
        <dbReference type="SAM" id="MobiDB-lite"/>
    </source>
</evidence>
<dbReference type="InterPro" id="IPR023378">
    <property type="entry name" value="YheA/YmcA-like_dom_sf"/>
</dbReference>
<dbReference type="InterPro" id="IPR052767">
    <property type="entry name" value="Bact_com_dev_regulator"/>
</dbReference>
<evidence type="ECO:0000313" key="2">
    <source>
        <dbReference type="EMBL" id="MCE5168141.1"/>
    </source>
</evidence>
<dbReference type="Pfam" id="PF06133">
    <property type="entry name" value="Com_YlbF"/>
    <property type="match status" value="1"/>
</dbReference>
<feature type="region of interest" description="Disordered" evidence="1">
    <location>
        <begin position="1"/>
        <end position="21"/>
    </location>
</feature>
<dbReference type="InterPro" id="IPR010368">
    <property type="entry name" value="Com_YlbF"/>
</dbReference>
<name>A0ABS8YCQ5_9BACL</name>